<keyword evidence="4" id="KW-0808">Transferase</keyword>
<proteinExistence type="predicted"/>
<evidence type="ECO:0000259" key="10">
    <source>
        <dbReference type="Pfam" id="PF18583"/>
    </source>
</evidence>
<keyword evidence="2" id="KW-1003">Cell membrane</keyword>
<evidence type="ECO:0000259" key="9">
    <source>
        <dbReference type="Pfam" id="PF13231"/>
    </source>
</evidence>
<comment type="caution">
    <text evidence="11">The sequence shown here is derived from an EMBL/GenBank/DDBJ whole genome shotgun (WGS) entry which is preliminary data.</text>
</comment>
<dbReference type="InterPro" id="IPR040845">
    <property type="entry name" value="Arnt_C"/>
</dbReference>
<feature type="transmembrane region" description="Helical" evidence="8">
    <location>
        <begin position="88"/>
        <end position="108"/>
    </location>
</feature>
<organism evidence="11 12">
    <name type="scientific">Geomesophilobacter sediminis</name>
    <dbReference type="NCBI Taxonomy" id="2798584"/>
    <lineage>
        <taxon>Bacteria</taxon>
        <taxon>Pseudomonadati</taxon>
        <taxon>Thermodesulfobacteriota</taxon>
        <taxon>Desulfuromonadia</taxon>
        <taxon>Geobacterales</taxon>
        <taxon>Geobacteraceae</taxon>
        <taxon>Geomesophilobacter</taxon>
    </lineage>
</organism>
<protein>
    <submittedName>
        <fullName evidence="11">Glycosyltransferase family 39 protein</fullName>
    </submittedName>
</protein>
<name>A0A8J7IVP8_9BACT</name>
<dbReference type="GO" id="GO:0016763">
    <property type="term" value="F:pentosyltransferase activity"/>
    <property type="evidence" value="ECO:0007669"/>
    <property type="project" value="TreeGrafter"/>
</dbReference>
<dbReference type="InterPro" id="IPR050297">
    <property type="entry name" value="LipidA_mod_glycosyltrf_83"/>
</dbReference>
<feature type="transmembrane region" description="Helical" evidence="8">
    <location>
        <begin position="349"/>
        <end position="370"/>
    </location>
</feature>
<dbReference type="GO" id="GO:0006493">
    <property type="term" value="P:protein O-linked glycosylation"/>
    <property type="evidence" value="ECO:0007669"/>
    <property type="project" value="InterPro"/>
</dbReference>
<evidence type="ECO:0000256" key="4">
    <source>
        <dbReference type="ARBA" id="ARBA00022679"/>
    </source>
</evidence>
<feature type="domain" description="Aminoarabinose transferase C-terminal" evidence="10">
    <location>
        <begin position="442"/>
        <end position="537"/>
    </location>
</feature>
<evidence type="ECO:0000256" key="8">
    <source>
        <dbReference type="SAM" id="Phobius"/>
    </source>
</evidence>
<feature type="transmembrane region" description="Helical" evidence="8">
    <location>
        <begin position="117"/>
        <end position="137"/>
    </location>
</feature>
<feature type="transmembrane region" description="Helical" evidence="8">
    <location>
        <begin position="319"/>
        <end position="337"/>
    </location>
</feature>
<dbReference type="GO" id="GO:0000030">
    <property type="term" value="F:mannosyltransferase activity"/>
    <property type="evidence" value="ECO:0007669"/>
    <property type="project" value="InterPro"/>
</dbReference>
<feature type="transmembrane region" description="Helical" evidence="8">
    <location>
        <begin position="12"/>
        <end position="30"/>
    </location>
</feature>
<dbReference type="Pfam" id="PF13231">
    <property type="entry name" value="PMT_2"/>
    <property type="match status" value="1"/>
</dbReference>
<evidence type="ECO:0000256" key="6">
    <source>
        <dbReference type="ARBA" id="ARBA00022989"/>
    </source>
</evidence>
<dbReference type="Pfam" id="PF18583">
    <property type="entry name" value="Arnt_C"/>
    <property type="match status" value="1"/>
</dbReference>
<comment type="subcellular location">
    <subcellularLocation>
        <location evidence="1">Cell membrane</location>
        <topology evidence="1">Multi-pass membrane protein</topology>
    </subcellularLocation>
</comment>
<evidence type="ECO:0000256" key="2">
    <source>
        <dbReference type="ARBA" id="ARBA00022475"/>
    </source>
</evidence>
<gene>
    <name evidence="11" type="ORF">JFN93_01080</name>
</gene>
<evidence type="ECO:0000313" key="12">
    <source>
        <dbReference type="Proteomes" id="UP000636888"/>
    </source>
</evidence>
<dbReference type="AlphaFoldDB" id="A0A8J7IVP8"/>
<reference evidence="11" key="1">
    <citation type="submission" date="2020-12" db="EMBL/GenBank/DDBJ databases">
        <title>Geomonas sp. Red875, isolated from river sediment.</title>
        <authorList>
            <person name="Xu Z."/>
            <person name="Zhang Z."/>
            <person name="Masuda Y."/>
            <person name="Itoh H."/>
            <person name="Senoo K."/>
        </authorList>
    </citation>
    <scope>NUCLEOTIDE SEQUENCE</scope>
    <source>
        <strain evidence="11">Red875</strain>
    </source>
</reference>
<feature type="domain" description="Glycosyltransferase RgtA/B/C/D-like" evidence="9">
    <location>
        <begin position="68"/>
        <end position="229"/>
    </location>
</feature>
<feature type="transmembrane region" description="Helical" evidence="8">
    <location>
        <begin position="297"/>
        <end position="312"/>
    </location>
</feature>
<dbReference type="GO" id="GO:0005886">
    <property type="term" value="C:plasma membrane"/>
    <property type="evidence" value="ECO:0007669"/>
    <property type="project" value="UniProtKB-SubCell"/>
</dbReference>
<keyword evidence="5 8" id="KW-0812">Transmembrane</keyword>
<evidence type="ECO:0000313" key="11">
    <source>
        <dbReference type="EMBL" id="MBJ6723287.1"/>
    </source>
</evidence>
<keyword evidence="12" id="KW-1185">Reference proteome</keyword>
<evidence type="ECO:0000256" key="5">
    <source>
        <dbReference type="ARBA" id="ARBA00022692"/>
    </source>
</evidence>
<feature type="transmembrane region" description="Helical" evidence="8">
    <location>
        <begin position="171"/>
        <end position="202"/>
    </location>
</feature>
<feature type="transmembrane region" description="Helical" evidence="8">
    <location>
        <begin position="405"/>
        <end position="427"/>
    </location>
</feature>
<dbReference type="GO" id="GO:0009103">
    <property type="term" value="P:lipopolysaccharide biosynthetic process"/>
    <property type="evidence" value="ECO:0007669"/>
    <property type="project" value="UniProtKB-ARBA"/>
</dbReference>
<dbReference type="Proteomes" id="UP000636888">
    <property type="component" value="Unassembled WGS sequence"/>
</dbReference>
<keyword evidence="3" id="KW-0328">Glycosyltransferase</keyword>
<dbReference type="InterPro" id="IPR038731">
    <property type="entry name" value="RgtA/B/C-like"/>
</dbReference>
<dbReference type="PANTHER" id="PTHR33908">
    <property type="entry name" value="MANNOSYLTRANSFERASE YKCB-RELATED"/>
    <property type="match status" value="1"/>
</dbReference>
<feature type="transmembrane region" description="Helical" evidence="8">
    <location>
        <begin position="377"/>
        <end position="399"/>
    </location>
</feature>
<accession>A0A8J7IVP8</accession>
<keyword evidence="7 8" id="KW-0472">Membrane</keyword>
<dbReference type="GO" id="GO:0010041">
    <property type="term" value="P:response to iron(III) ion"/>
    <property type="evidence" value="ECO:0007669"/>
    <property type="project" value="TreeGrafter"/>
</dbReference>
<feature type="transmembrane region" description="Helical" evidence="8">
    <location>
        <begin position="214"/>
        <end position="234"/>
    </location>
</feature>
<evidence type="ECO:0000256" key="7">
    <source>
        <dbReference type="ARBA" id="ARBA00023136"/>
    </source>
</evidence>
<sequence length="555" mass="61915">MKFFDREQGIGKDLALLGLVFGVLYFQFLGRLPLIDPDEGRYVEIPREMLERGDFITPTLNYVKYFEKPPLHYWLNAISLAVFGENEFAARFAGTLCGLATVLLTYYLGRKIYDRRAALISAGILGTAGGFLVLARINYTDMTLTFFLSAAFAFFMLASREGAEHRGRNYCLFYIFMALAVLAKGLIGIVLPGGVILAYLAFTKRWRLLREMRLGTGILVFLAVAAPWFVLVSLRNPEFPQFFFIHEHFQRFLTKVHHRYQPPWFFIPILAATLLPWSPFIPAALKKGWQEHKNGDALYLLLWAGVIFAFFSKSNSKLVPYILPVFPPLALLIGNWFREATSAAAVRRHGIAVGSLLLLLGAGAIGYPLVAPKPEVAVVDGAIVGGLFLVEGVVALWAGRTGNPFTLFASLGVAGYLFALAAPPVVYARMVDKSSVKTLSLALREKAGQDAKIACYMTYEQGVPFYTHRRAIVVGDRDELQFGSERGDNTGWYLDRDQFHRLWDSGDTVFATLRRRDLSTLQQSVRTPVRVVAVQGKEKLLVCNREVTGTVGALK</sequence>
<dbReference type="RefSeq" id="WP_199382126.1">
    <property type="nucleotide sequence ID" value="NZ_JAEMHM010000001.1"/>
</dbReference>
<dbReference type="PANTHER" id="PTHR33908:SF3">
    <property type="entry name" value="UNDECAPRENYL PHOSPHATE-ALPHA-4-AMINO-4-DEOXY-L-ARABINOSE ARABINOSYL TRANSFERASE"/>
    <property type="match status" value="1"/>
</dbReference>
<keyword evidence="6 8" id="KW-1133">Transmembrane helix</keyword>
<dbReference type="EMBL" id="JAEMHM010000001">
    <property type="protein sequence ID" value="MBJ6723287.1"/>
    <property type="molecule type" value="Genomic_DNA"/>
</dbReference>
<feature type="transmembrane region" description="Helical" evidence="8">
    <location>
        <begin position="264"/>
        <end position="285"/>
    </location>
</feature>
<evidence type="ECO:0000256" key="3">
    <source>
        <dbReference type="ARBA" id="ARBA00022676"/>
    </source>
</evidence>
<evidence type="ECO:0000256" key="1">
    <source>
        <dbReference type="ARBA" id="ARBA00004651"/>
    </source>
</evidence>